<feature type="chain" id="PRO_5001517858" description="Evasin" evidence="7">
    <location>
        <begin position="21"/>
        <end position="152"/>
    </location>
</feature>
<evidence type="ECO:0000256" key="3">
    <source>
        <dbReference type="ARBA" id="ARBA00022729"/>
    </source>
</evidence>
<evidence type="ECO:0000313" key="8">
    <source>
        <dbReference type="EMBL" id="JAC27222.1"/>
    </source>
</evidence>
<organism evidence="8">
    <name type="scientific">Amblyomma parvum</name>
    <name type="common">South American tick</name>
    <dbReference type="NCBI Taxonomy" id="251391"/>
    <lineage>
        <taxon>Eukaryota</taxon>
        <taxon>Metazoa</taxon>
        <taxon>Ecdysozoa</taxon>
        <taxon>Arthropoda</taxon>
        <taxon>Chelicerata</taxon>
        <taxon>Arachnida</taxon>
        <taxon>Acari</taxon>
        <taxon>Parasitiformes</taxon>
        <taxon>Ixodida</taxon>
        <taxon>Ixodoidea</taxon>
        <taxon>Ixodidae</taxon>
        <taxon>Amblyomminae</taxon>
        <taxon>Amblyomma</taxon>
    </lineage>
</organism>
<evidence type="ECO:0000256" key="6">
    <source>
        <dbReference type="RuleBase" id="RU369006"/>
    </source>
</evidence>
<feature type="signal peptide" evidence="7">
    <location>
        <begin position="1"/>
        <end position="20"/>
    </location>
</feature>
<evidence type="ECO:0000256" key="2">
    <source>
        <dbReference type="ARBA" id="ARBA00022525"/>
    </source>
</evidence>
<dbReference type="Gene3D" id="2.30.130.100">
    <property type="match status" value="1"/>
</dbReference>
<keyword evidence="4 6" id="KW-1015">Disulfide bond</keyword>
<keyword evidence="2 6" id="KW-0964">Secreted</keyword>
<sequence>MSPRVAFFGTCLSIILGCTAQPIRTLEGFESYEYPDFNYSYIDLYTPRTPTASEEDGAISGEGPDVCLADGMNTEKGTVPVGCSMQCMKNGTLPLKNDTLCIACTPKALEDMQPYYNYTCPLGVCMGGFCESCNRSTWCWRPQITSMVVAAD</sequence>
<proteinExistence type="evidence at transcript level"/>
<name>A0A023G0A2_AMBPA</name>
<dbReference type="GO" id="GO:0019957">
    <property type="term" value="F:C-C chemokine binding"/>
    <property type="evidence" value="ECO:0007669"/>
    <property type="project" value="InterPro"/>
</dbReference>
<dbReference type="GO" id="GO:0005576">
    <property type="term" value="C:extracellular region"/>
    <property type="evidence" value="ECO:0007669"/>
    <property type="project" value="UniProtKB-SubCell"/>
</dbReference>
<dbReference type="Pfam" id="PF19429">
    <property type="entry name" value="EVA_Class_A"/>
    <property type="match status" value="1"/>
</dbReference>
<protein>
    <recommendedName>
        <fullName evidence="6">Evasin</fullName>
    </recommendedName>
</protein>
<dbReference type="InterPro" id="IPR045797">
    <property type="entry name" value="EVA_Class_A"/>
</dbReference>
<comment type="subcellular location">
    <subcellularLocation>
        <location evidence="1 6">Secreted</location>
    </subcellularLocation>
</comment>
<accession>A0A023G0A2</accession>
<evidence type="ECO:0000256" key="1">
    <source>
        <dbReference type="ARBA" id="ARBA00004613"/>
    </source>
</evidence>
<dbReference type="AlphaFoldDB" id="A0A023G0A2"/>
<keyword evidence="5 6" id="KW-0325">Glycoprotein</keyword>
<reference evidence="8" key="1">
    <citation type="submission" date="2014-03" db="EMBL/GenBank/DDBJ databases">
        <title>The sialotranscriptome of Amblyomma triste, Amblyomma parvum and Amblyomma cajennense ticks, uncovered by 454-based RNA-seq.</title>
        <authorList>
            <person name="Garcia G.R."/>
            <person name="Gardinassi L.G."/>
            <person name="Ribeiro J.M."/>
            <person name="Anatrielo E."/>
            <person name="Ferreira B.R."/>
            <person name="Moreira H.N."/>
            <person name="Mafra C."/>
            <person name="Olegario M.M."/>
            <person name="Szabo P.J."/>
            <person name="Miranda-Santos I.K."/>
            <person name="Maruyama S.R."/>
        </authorList>
    </citation>
    <scope>NUCLEOTIDE SEQUENCE</scope>
    <source>
        <strain evidence="8">Araguapaz</strain>
        <tissue evidence="8">Salivary glands</tissue>
    </source>
</reference>
<dbReference type="EMBL" id="GBBL01000098">
    <property type="protein sequence ID" value="JAC27222.1"/>
    <property type="molecule type" value="mRNA"/>
</dbReference>
<evidence type="ECO:0000256" key="5">
    <source>
        <dbReference type="ARBA" id="ARBA00023180"/>
    </source>
</evidence>
<comment type="function">
    <text evidence="6">Salivary chemokine-binding protein which binds to host chemokines.</text>
</comment>
<keyword evidence="3 6" id="KW-0732">Signal</keyword>
<evidence type="ECO:0000256" key="4">
    <source>
        <dbReference type="ARBA" id="ARBA00023157"/>
    </source>
</evidence>
<dbReference type="PROSITE" id="PS51257">
    <property type="entry name" value="PROKAR_LIPOPROTEIN"/>
    <property type="match status" value="1"/>
</dbReference>
<evidence type="ECO:0000256" key="7">
    <source>
        <dbReference type="SAM" id="SignalP"/>
    </source>
</evidence>